<dbReference type="InterPro" id="IPR036849">
    <property type="entry name" value="Enolase-like_C_sf"/>
</dbReference>
<feature type="domain" description="Enolase C-terminal" evidence="1">
    <location>
        <begin position="113"/>
        <end position="297"/>
    </location>
</feature>
<accession>A0A318ZHR9</accession>
<dbReference type="InterPro" id="IPR034593">
    <property type="entry name" value="DgoD-like"/>
</dbReference>
<organism evidence="2 3">
    <name type="scientific">Aspergillus saccharolyticus JOP 1030-1</name>
    <dbReference type="NCBI Taxonomy" id="1450539"/>
    <lineage>
        <taxon>Eukaryota</taxon>
        <taxon>Fungi</taxon>
        <taxon>Dikarya</taxon>
        <taxon>Ascomycota</taxon>
        <taxon>Pezizomycotina</taxon>
        <taxon>Eurotiomycetes</taxon>
        <taxon>Eurotiomycetidae</taxon>
        <taxon>Eurotiales</taxon>
        <taxon>Aspergillaceae</taxon>
        <taxon>Aspergillus</taxon>
        <taxon>Aspergillus subgen. Circumdati</taxon>
    </lineage>
</organism>
<dbReference type="Proteomes" id="UP000248349">
    <property type="component" value="Unassembled WGS sequence"/>
</dbReference>
<dbReference type="PANTHER" id="PTHR48080:SF2">
    <property type="entry name" value="D-GALACTONATE DEHYDRATASE"/>
    <property type="match status" value="1"/>
</dbReference>
<name>A0A318ZHR9_9EURO</name>
<dbReference type="AlphaFoldDB" id="A0A318ZHR9"/>
<dbReference type="InterPro" id="IPR029065">
    <property type="entry name" value="Enolase_C-like"/>
</dbReference>
<sequence length="324" mass="35893">MAVSVHPPFGYKLSIVRPGKRSSSDISSQMRLYQVNWILPRPSTLAICQVVGEDRNYGWGESILEGHAEAVEGTLNALCKRFQGYGADNIEHIGQISWRLGFYRERELARFSQGPRLDAVLDFHGCLHKPMAKQLAKALESHRPLFLEELSLSEHPEAIKQLADQVSNPIALGESLYSRWDVNCFLGDASVDILQPDIAHCGGISELRRIASMTETYDVAIAPHCPLGSNTLSACMQVDLATPNFVIPKMSLGVHYNTEPGKYHITSYVKDAGVFAVNDRYVDALTAPGLGIEVDEETVRQVAANAEPWLPKEFYGADGRIPEW</sequence>
<evidence type="ECO:0000259" key="1">
    <source>
        <dbReference type="Pfam" id="PF13378"/>
    </source>
</evidence>
<dbReference type="RefSeq" id="XP_025429222.1">
    <property type="nucleotide sequence ID" value="XM_025577530.1"/>
</dbReference>
<dbReference type="Pfam" id="PF13378">
    <property type="entry name" value="MR_MLE_C"/>
    <property type="match status" value="1"/>
</dbReference>
<keyword evidence="3" id="KW-1185">Reference proteome</keyword>
<evidence type="ECO:0000313" key="2">
    <source>
        <dbReference type="EMBL" id="PYH43240.1"/>
    </source>
</evidence>
<dbReference type="PANTHER" id="PTHR48080">
    <property type="entry name" value="D-GALACTONATE DEHYDRATASE-RELATED"/>
    <property type="match status" value="1"/>
</dbReference>
<reference evidence="2 3" key="1">
    <citation type="submission" date="2016-12" db="EMBL/GenBank/DDBJ databases">
        <title>The genomes of Aspergillus section Nigri reveals drivers in fungal speciation.</title>
        <authorList>
            <consortium name="DOE Joint Genome Institute"/>
            <person name="Vesth T.C."/>
            <person name="Nybo J."/>
            <person name="Theobald S."/>
            <person name="Brandl J."/>
            <person name="Frisvad J.C."/>
            <person name="Nielsen K.F."/>
            <person name="Lyhne E.K."/>
            <person name="Kogle M.E."/>
            <person name="Kuo A."/>
            <person name="Riley R."/>
            <person name="Clum A."/>
            <person name="Nolan M."/>
            <person name="Lipzen A."/>
            <person name="Salamov A."/>
            <person name="Henrissat B."/>
            <person name="Wiebenga A."/>
            <person name="De Vries R.P."/>
            <person name="Grigoriev I.V."/>
            <person name="Mortensen U.H."/>
            <person name="Andersen M.R."/>
            <person name="Baker S.E."/>
        </authorList>
    </citation>
    <scope>NUCLEOTIDE SEQUENCE [LARGE SCALE GENOMIC DNA]</scope>
    <source>
        <strain evidence="2 3">JOP 1030-1</strain>
    </source>
</reference>
<proteinExistence type="predicted"/>
<dbReference type="STRING" id="1450539.A0A318ZHR9"/>
<protein>
    <submittedName>
        <fullName evidence="2">Enolase C-terminal domain-like protein</fullName>
    </submittedName>
</protein>
<dbReference type="GeneID" id="37078759"/>
<evidence type="ECO:0000313" key="3">
    <source>
        <dbReference type="Proteomes" id="UP000248349"/>
    </source>
</evidence>
<dbReference type="Gene3D" id="3.20.20.120">
    <property type="entry name" value="Enolase-like C-terminal domain"/>
    <property type="match status" value="1"/>
</dbReference>
<dbReference type="EMBL" id="KZ821245">
    <property type="protein sequence ID" value="PYH43240.1"/>
    <property type="molecule type" value="Genomic_DNA"/>
</dbReference>
<gene>
    <name evidence="2" type="ORF">BP01DRAFT_384686</name>
</gene>
<dbReference type="OrthoDB" id="2579025at2759"/>
<dbReference type="SUPFAM" id="SSF51604">
    <property type="entry name" value="Enolase C-terminal domain-like"/>
    <property type="match status" value="1"/>
</dbReference>